<evidence type="ECO:0000256" key="5">
    <source>
        <dbReference type="RuleBase" id="RU003796"/>
    </source>
</evidence>
<dbReference type="GO" id="GO:0090575">
    <property type="term" value="C:RNA polymerase II transcription regulator complex"/>
    <property type="evidence" value="ECO:0007669"/>
    <property type="project" value="TreeGrafter"/>
</dbReference>
<reference evidence="8 9" key="1">
    <citation type="journal article" date="2017" name="PLoS Biol.">
        <title>The sea cucumber genome provides insights into morphological evolution and visceral regeneration.</title>
        <authorList>
            <person name="Zhang X."/>
            <person name="Sun L."/>
            <person name="Yuan J."/>
            <person name="Sun Y."/>
            <person name="Gao Y."/>
            <person name="Zhang L."/>
            <person name="Li S."/>
            <person name="Dai H."/>
            <person name="Hamel J.F."/>
            <person name="Liu C."/>
            <person name="Yu Y."/>
            <person name="Liu S."/>
            <person name="Lin W."/>
            <person name="Guo K."/>
            <person name="Jin S."/>
            <person name="Xu P."/>
            <person name="Storey K.B."/>
            <person name="Huan P."/>
            <person name="Zhang T."/>
            <person name="Zhou Y."/>
            <person name="Zhang J."/>
            <person name="Lin C."/>
            <person name="Li X."/>
            <person name="Xing L."/>
            <person name="Huo D."/>
            <person name="Sun M."/>
            <person name="Wang L."/>
            <person name="Mercier A."/>
            <person name="Li F."/>
            <person name="Yang H."/>
            <person name="Xiang J."/>
        </authorList>
    </citation>
    <scope>NUCLEOTIDE SEQUENCE [LARGE SCALE GENOMIC DNA]</scope>
    <source>
        <strain evidence="8">Shaxun</strain>
        <tissue evidence="8">Muscle</tissue>
    </source>
</reference>
<evidence type="ECO:0000256" key="2">
    <source>
        <dbReference type="ARBA" id="ARBA00023015"/>
    </source>
</evidence>
<keyword evidence="5" id="KW-0539">Nucleus</keyword>
<evidence type="ECO:0000313" key="8">
    <source>
        <dbReference type="EMBL" id="PIK45534.1"/>
    </source>
</evidence>
<evidence type="ECO:0000256" key="6">
    <source>
        <dbReference type="SAM" id="Coils"/>
    </source>
</evidence>
<dbReference type="FunFam" id="1.10.10.10:FF:000008">
    <property type="entry name" value="E2F transcription factor 1"/>
    <property type="match status" value="1"/>
</dbReference>
<keyword evidence="4 5" id="KW-0804">Transcription</keyword>
<dbReference type="InterPro" id="IPR032198">
    <property type="entry name" value="E2F_CC-MB"/>
</dbReference>
<keyword evidence="2 5" id="KW-0805">Transcription regulation</keyword>
<feature type="domain" description="E2F/DP family winged-helix DNA-binding" evidence="7">
    <location>
        <begin position="16"/>
        <end position="82"/>
    </location>
</feature>
<dbReference type="InterPro" id="IPR037241">
    <property type="entry name" value="E2F-DP_heterodim"/>
</dbReference>
<keyword evidence="3 5" id="KW-0238">DNA-binding</keyword>
<dbReference type="EMBL" id="MRZV01000707">
    <property type="protein sequence ID" value="PIK45534.1"/>
    <property type="molecule type" value="Genomic_DNA"/>
</dbReference>
<dbReference type="GO" id="GO:0000978">
    <property type="term" value="F:RNA polymerase II cis-regulatory region sequence-specific DNA binding"/>
    <property type="evidence" value="ECO:0007669"/>
    <property type="project" value="InterPro"/>
</dbReference>
<dbReference type="InterPro" id="IPR036388">
    <property type="entry name" value="WH-like_DNA-bd_sf"/>
</dbReference>
<organism evidence="8 9">
    <name type="scientific">Stichopus japonicus</name>
    <name type="common">Sea cucumber</name>
    <dbReference type="NCBI Taxonomy" id="307972"/>
    <lineage>
        <taxon>Eukaryota</taxon>
        <taxon>Metazoa</taxon>
        <taxon>Echinodermata</taxon>
        <taxon>Eleutherozoa</taxon>
        <taxon>Echinozoa</taxon>
        <taxon>Holothuroidea</taxon>
        <taxon>Aspidochirotacea</taxon>
        <taxon>Aspidochirotida</taxon>
        <taxon>Stichopodidae</taxon>
        <taxon>Apostichopus</taxon>
    </lineage>
</organism>
<dbReference type="InterPro" id="IPR003316">
    <property type="entry name" value="E2F_WHTH_DNA-bd_dom"/>
</dbReference>
<evidence type="ECO:0000256" key="4">
    <source>
        <dbReference type="ARBA" id="ARBA00023163"/>
    </source>
</evidence>
<dbReference type="Gene3D" id="6.10.250.540">
    <property type="match status" value="1"/>
</dbReference>
<feature type="coiled-coil region" evidence="6">
    <location>
        <begin position="89"/>
        <end position="126"/>
    </location>
</feature>
<evidence type="ECO:0000256" key="3">
    <source>
        <dbReference type="ARBA" id="ARBA00023125"/>
    </source>
</evidence>
<dbReference type="InterPro" id="IPR036390">
    <property type="entry name" value="WH_DNA-bd_sf"/>
</dbReference>
<dbReference type="Pfam" id="PF02319">
    <property type="entry name" value="WHD_E2F_TDP"/>
    <property type="match status" value="1"/>
</dbReference>
<dbReference type="AlphaFoldDB" id="A0A2G8KC02"/>
<dbReference type="GO" id="GO:0000981">
    <property type="term" value="F:DNA-binding transcription factor activity, RNA polymerase II-specific"/>
    <property type="evidence" value="ECO:0007669"/>
    <property type="project" value="TreeGrafter"/>
</dbReference>
<keyword evidence="6" id="KW-0175">Coiled coil</keyword>
<dbReference type="SMART" id="SM01372">
    <property type="entry name" value="E2F_TDP"/>
    <property type="match status" value="1"/>
</dbReference>
<dbReference type="PANTHER" id="PTHR12081:SF18">
    <property type="entry name" value="TRANSCRIPTION FACTOR E2F2-RELATED"/>
    <property type="match status" value="1"/>
</dbReference>
<dbReference type="GO" id="GO:0046983">
    <property type="term" value="F:protein dimerization activity"/>
    <property type="evidence" value="ECO:0007669"/>
    <property type="project" value="InterPro"/>
</dbReference>
<evidence type="ECO:0000313" key="9">
    <source>
        <dbReference type="Proteomes" id="UP000230750"/>
    </source>
</evidence>
<gene>
    <name evidence="8" type="ORF">BSL78_17605</name>
</gene>
<dbReference type="SUPFAM" id="SSF46785">
    <property type="entry name" value="Winged helix' DNA-binding domain"/>
    <property type="match status" value="1"/>
</dbReference>
<comment type="similarity">
    <text evidence="1 5">Belongs to the E2F/DP family.</text>
</comment>
<proteinExistence type="inferred from homology"/>
<keyword evidence="9" id="KW-1185">Reference proteome</keyword>
<evidence type="ECO:0000259" key="7">
    <source>
        <dbReference type="SMART" id="SM01372"/>
    </source>
</evidence>
<sequence>MALAASGGTVNSPQSRHEKSLGLLTTRFVELLQEAQDGVLDLKNAADKLAVRQKRRIYDITNVLEGIGLIEKKSKNSIQWKGGGPGTNTKEASERVEILKQEISTLDEVEAELDQQHKRVNQSIRNVQDDQENSRLAYVTHEDLCKCFKGDTLLAIKAPSGTQLEVPVPEVGPDKSKRYQIHLKSHNGAIYVILVNKDDASSPPVVVPVPPQDPQVLSAVAANSGASTSLASRLVPAADVTPSHPSGHNLRSSRQRGVPLATVQIKEEPVAEEKPTIVEIKVESPEVVEKSPAESLSDLHREMLLDDSYTTPFVDDLFELSDYAPFLSLSPPPTDHDYHYNLEESEGVTDVFDIPLLMS</sequence>
<evidence type="ECO:0000256" key="1">
    <source>
        <dbReference type="ARBA" id="ARBA00010940"/>
    </source>
</evidence>
<accession>A0A2G8KC02</accession>
<dbReference type="PANTHER" id="PTHR12081">
    <property type="entry name" value="TRANSCRIPTION FACTOR E2F"/>
    <property type="match status" value="1"/>
</dbReference>
<protein>
    <recommendedName>
        <fullName evidence="7">E2F/DP family winged-helix DNA-binding domain-containing protein</fullName>
    </recommendedName>
</protein>
<dbReference type="SUPFAM" id="SSF144074">
    <property type="entry name" value="E2F-DP heterodimerization region"/>
    <property type="match status" value="1"/>
</dbReference>
<dbReference type="Proteomes" id="UP000230750">
    <property type="component" value="Unassembled WGS sequence"/>
</dbReference>
<dbReference type="OrthoDB" id="1743261at2759"/>
<dbReference type="Gene3D" id="1.10.10.10">
    <property type="entry name" value="Winged helix-like DNA-binding domain superfamily/Winged helix DNA-binding domain"/>
    <property type="match status" value="1"/>
</dbReference>
<comment type="caution">
    <text evidence="8">The sequence shown here is derived from an EMBL/GenBank/DDBJ whole genome shotgun (WGS) entry which is preliminary data.</text>
</comment>
<dbReference type="CDD" id="cd14660">
    <property type="entry name" value="E2F_DD"/>
    <property type="match status" value="1"/>
</dbReference>
<dbReference type="Pfam" id="PF16421">
    <property type="entry name" value="E2F_CC-MB"/>
    <property type="match status" value="1"/>
</dbReference>
<dbReference type="InterPro" id="IPR015633">
    <property type="entry name" value="E2F"/>
</dbReference>
<comment type="subcellular location">
    <subcellularLocation>
        <location evidence="5">Nucleus</location>
    </subcellularLocation>
</comment>
<name>A0A2G8KC02_STIJA</name>
<dbReference type="STRING" id="307972.A0A2G8KC02"/>